<keyword evidence="3" id="KW-1185">Reference proteome</keyword>
<gene>
    <name evidence="2" type="ORF">M407DRAFT_3750</name>
</gene>
<dbReference type="HOGENOM" id="CLU_338646_0_0_1"/>
<evidence type="ECO:0000256" key="1">
    <source>
        <dbReference type="SAM" id="MobiDB-lite"/>
    </source>
</evidence>
<dbReference type="OrthoDB" id="2770090at2759"/>
<sequence length="840" mass="95160">MTAALPHHFKSLYRSILRASSAAVLHHSTARTTLRKLYRPLFGEAASKFKVYPAASEQQRQEIEPWMRQWNDDMDQTLEFLVGSATNGGIPHKVTRNITQIAHYRSKHLSKDRKPLPWNPQLPAYAYEAISTGRQLTKPEKAQAGGFVAQLLRREEERQKKLQHASSRELDDAGVVDGIQAMLNYNVRLAERSSGIRLGESRSPFLLRGAGPFLWQVEHLQLSFERQLIYEPSLAVDEFSVASSSTGPALAETSTKPSKFQASTEKNIATSEPRALPKDFFAPYGRIPPPPTDAVKVNELLGTLSASEYTPDIVWERYRELDHVSRDRLPLNLYRGVLRRCTLPPYTFKQRVAEQIRQSERLPSTNLHPLEERLLAVLDAMKVAGYQVEVEDYNYVMEHYAMAGHYRGARKLLDEMELTMKKPPPAETFDYACKAIALHATLPIRNSFEPARRTDLTRAFTSLLEKMKDANLGYTTAVFAAMIPMYRLMEDLEGMERALKLGFGFDIANPDKHPPEFLERVERIAEQAVAAGQAPPIFPHITTSILNNIIIAYGQIGEVAKMITAFEVLTAPLPLPSSPTPTTNEQGFDEEEDDAPIFHDHLHPSETSSLSPSVLASRPCRPNSRTYQELIRWCSLNESLILAQHYLRVALNHDREVDAELRNQLRYGDGPVWSPPVAVSWTMFRKVYMAAHSKGKTHVIKWLERQANEVLRWKRDDMAWYSQLSHDTLARRGMIDRKFESSSSPESVPVLASLRPTLHGTESDVQLVTKPFNRLLHGFVLKGQIRRFEDGMPFLSKSAAPRTKESSSEKEEIRLEREKREMAGLAALKRSVNLRLSPSG</sequence>
<accession>A0A0C3QW87</accession>
<evidence type="ECO:0000313" key="3">
    <source>
        <dbReference type="Proteomes" id="UP000054248"/>
    </source>
</evidence>
<dbReference type="STRING" id="1051891.A0A0C3QW87"/>
<feature type="compositionally biased region" description="Basic and acidic residues" evidence="1">
    <location>
        <begin position="802"/>
        <end position="815"/>
    </location>
</feature>
<proteinExistence type="predicted"/>
<dbReference type="AlphaFoldDB" id="A0A0C3QW87"/>
<dbReference type="InterPro" id="IPR011990">
    <property type="entry name" value="TPR-like_helical_dom_sf"/>
</dbReference>
<feature type="region of interest" description="Disordered" evidence="1">
    <location>
        <begin position="248"/>
        <end position="267"/>
    </location>
</feature>
<organism evidence="2 3">
    <name type="scientific">Tulasnella calospora MUT 4182</name>
    <dbReference type="NCBI Taxonomy" id="1051891"/>
    <lineage>
        <taxon>Eukaryota</taxon>
        <taxon>Fungi</taxon>
        <taxon>Dikarya</taxon>
        <taxon>Basidiomycota</taxon>
        <taxon>Agaricomycotina</taxon>
        <taxon>Agaricomycetes</taxon>
        <taxon>Cantharellales</taxon>
        <taxon>Tulasnellaceae</taxon>
        <taxon>Tulasnella</taxon>
    </lineage>
</organism>
<dbReference type="Proteomes" id="UP000054248">
    <property type="component" value="Unassembled WGS sequence"/>
</dbReference>
<reference evidence="3" key="2">
    <citation type="submission" date="2015-01" db="EMBL/GenBank/DDBJ databases">
        <title>Evolutionary Origins and Diversification of the Mycorrhizal Mutualists.</title>
        <authorList>
            <consortium name="DOE Joint Genome Institute"/>
            <consortium name="Mycorrhizal Genomics Consortium"/>
            <person name="Kohler A."/>
            <person name="Kuo A."/>
            <person name="Nagy L.G."/>
            <person name="Floudas D."/>
            <person name="Copeland A."/>
            <person name="Barry K.W."/>
            <person name="Cichocki N."/>
            <person name="Veneault-Fourrey C."/>
            <person name="LaButti K."/>
            <person name="Lindquist E.A."/>
            <person name="Lipzen A."/>
            <person name="Lundell T."/>
            <person name="Morin E."/>
            <person name="Murat C."/>
            <person name="Riley R."/>
            <person name="Ohm R."/>
            <person name="Sun H."/>
            <person name="Tunlid A."/>
            <person name="Henrissat B."/>
            <person name="Grigoriev I.V."/>
            <person name="Hibbett D.S."/>
            <person name="Martin F."/>
        </authorList>
    </citation>
    <scope>NUCLEOTIDE SEQUENCE [LARGE SCALE GENOMIC DNA]</scope>
    <source>
        <strain evidence="3">MUT 4182</strain>
    </source>
</reference>
<dbReference type="EMBL" id="KN822945">
    <property type="protein sequence ID" value="KIO34031.1"/>
    <property type="molecule type" value="Genomic_DNA"/>
</dbReference>
<dbReference type="Gene3D" id="1.25.40.10">
    <property type="entry name" value="Tetratricopeptide repeat domain"/>
    <property type="match status" value="1"/>
</dbReference>
<evidence type="ECO:0008006" key="4">
    <source>
        <dbReference type="Google" id="ProtNLM"/>
    </source>
</evidence>
<name>A0A0C3QW87_9AGAM</name>
<feature type="region of interest" description="Disordered" evidence="1">
    <location>
        <begin position="796"/>
        <end position="815"/>
    </location>
</feature>
<reference evidence="2 3" key="1">
    <citation type="submission" date="2014-04" db="EMBL/GenBank/DDBJ databases">
        <authorList>
            <consortium name="DOE Joint Genome Institute"/>
            <person name="Kuo A."/>
            <person name="Girlanda M."/>
            <person name="Perotto S."/>
            <person name="Kohler A."/>
            <person name="Nagy L.G."/>
            <person name="Floudas D."/>
            <person name="Copeland A."/>
            <person name="Barry K.W."/>
            <person name="Cichocki N."/>
            <person name="Veneault-Fourrey C."/>
            <person name="LaButti K."/>
            <person name="Lindquist E.A."/>
            <person name="Lipzen A."/>
            <person name="Lundell T."/>
            <person name="Morin E."/>
            <person name="Murat C."/>
            <person name="Sun H."/>
            <person name="Tunlid A."/>
            <person name="Henrissat B."/>
            <person name="Grigoriev I.V."/>
            <person name="Hibbett D.S."/>
            <person name="Martin F."/>
            <person name="Nordberg H.P."/>
            <person name="Cantor M.N."/>
            <person name="Hua S.X."/>
        </authorList>
    </citation>
    <scope>NUCLEOTIDE SEQUENCE [LARGE SCALE GENOMIC DNA]</scope>
    <source>
        <strain evidence="2 3">MUT 4182</strain>
    </source>
</reference>
<evidence type="ECO:0000313" key="2">
    <source>
        <dbReference type="EMBL" id="KIO34031.1"/>
    </source>
</evidence>
<protein>
    <recommendedName>
        <fullName evidence="4">Pentacotripeptide-repeat region of PRORP domain-containing protein</fullName>
    </recommendedName>
</protein>